<dbReference type="InterPro" id="IPR015422">
    <property type="entry name" value="PyrdxlP-dep_Trfase_small"/>
</dbReference>
<dbReference type="Gene3D" id="3.40.640.10">
    <property type="entry name" value="Type I PLP-dependent aspartate aminotransferase-like (Major domain)"/>
    <property type="match status" value="1"/>
</dbReference>
<dbReference type="SUPFAM" id="SSF53383">
    <property type="entry name" value="PLP-dependent transferases"/>
    <property type="match status" value="1"/>
</dbReference>
<comment type="caution">
    <text evidence="8">The sequence shown here is derived from an EMBL/GenBank/DDBJ whole genome shotgun (WGS) entry which is preliminary data.</text>
</comment>
<reference evidence="8 9" key="1">
    <citation type="journal article" date="2019" name="PLoS ONE">
        <title>Pup mortality in New Zealand sea lions (Phocarctos hookeri) at Enderby Island, Auckland Islands, 2013-18.</title>
        <authorList>
            <person name="Michael S.A."/>
            <person name="Hayman D.T.S."/>
            <person name="Gray R."/>
            <person name="Zhang J."/>
            <person name="Rogers L."/>
            <person name="Roe W.D."/>
        </authorList>
    </citation>
    <scope>NUCLEOTIDE SEQUENCE [LARGE SCALE GENOMIC DNA]</scope>
    <source>
        <strain evidence="8 9">SM868</strain>
    </source>
</reference>
<evidence type="ECO:0000256" key="3">
    <source>
        <dbReference type="ARBA" id="ARBA00011738"/>
    </source>
</evidence>
<proteinExistence type="inferred from homology"/>
<evidence type="ECO:0000313" key="9">
    <source>
        <dbReference type="Proteomes" id="UP000442109"/>
    </source>
</evidence>
<dbReference type="GO" id="GO:0030170">
    <property type="term" value="F:pyridoxal phosphate binding"/>
    <property type="evidence" value="ECO:0007669"/>
    <property type="project" value="InterPro"/>
</dbReference>
<dbReference type="InterPro" id="IPR050859">
    <property type="entry name" value="Class-I_PLP-dep_aminotransf"/>
</dbReference>
<dbReference type="InterPro" id="IPR015421">
    <property type="entry name" value="PyrdxlP-dep_Trfase_major"/>
</dbReference>
<dbReference type="InterPro" id="IPR004839">
    <property type="entry name" value="Aminotransferase_I/II_large"/>
</dbReference>
<keyword evidence="5 8" id="KW-0808">Transferase</keyword>
<dbReference type="AlphaFoldDB" id="A0A844LYW0"/>
<dbReference type="RefSeq" id="WP_155586883.1">
    <property type="nucleotide sequence ID" value="NZ_WFKQ01000002.1"/>
</dbReference>
<dbReference type="PANTHER" id="PTHR42790">
    <property type="entry name" value="AMINOTRANSFERASE"/>
    <property type="match status" value="1"/>
</dbReference>
<keyword evidence="6" id="KW-0663">Pyridoxal phosphate</keyword>
<comment type="similarity">
    <text evidence="2">Belongs to the class-I pyridoxal-phosphate-dependent aminotransferase family.</text>
</comment>
<accession>A0A844LYW0</accession>
<dbReference type="FunFam" id="3.40.640.10:FF:000053">
    <property type="entry name" value="Aminotransferase, class I"/>
    <property type="match status" value="1"/>
</dbReference>
<dbReference type="Pfam" id="PF00155">
    <property type="entry name" value="Aminotran_1_2"/>
    <property type="match status" value="1"/>
</dbReference>
<dbReference type="Proteomes" id="UP000442109">
    <property type="component" value="Unassembled WGS sequence"/>
</dbReference>
<dbReference type="OrthoDB" id="9808770at2"/>
<organism evidence="8 9">
    <name type="scientific">Psychrobacter sanguinis</name>
    <dbReference type="NCBI Taxonomy" id="861445"/>
    <lineage>
        <taxon>Bacteria</taxon>
        <taxon>Pseudomonadati</taxon>
        <taxon>Pseudomonadota</taxon>
        <taxon>Gammaproteobacteria</taxon>
        <taxon>Moraxellales</taxon>
        <taxon>Moraxellaceae</taxon>
        <taxon>Psychrobacter</taxon>
    </lineage>
</organism>
<dbReference type="InterPro" id="IPR015424">
    <property type="entry name" value="PyrdxlP-dep_Trfase"/>
</dbReference>
<comment type="cofactor">
    <cofactor evidence="1">
        <name>pyridoxal 5'-phosphate</name>
        <dbReference type="ChEBI" id="CHEBI:597326"/>
    </cofactor>
</comment>
<sequence>MQYEFSEVINGLKPSFIREILKLTVKPEIISFAGGLPDPTLFPHQTIKDASNAMFDRQDNGIFQYTTTEGHLGLRQWIAKRFSDAHDVQVDADQVMIVSGSQQALDLFGKIYINPQDGVVMEAPTYLGAIQAFRMYQPEFKEVELLEDGIDTDQFRTTMTQSDSKFFYGIPNFQNPTGLTYSADKRQQVADILQDSGKLMLEDDPYGALLFDDPNTQGMTTRPIYALAPEHVVYMGSFSKVFVPGFRLGWVIAPKPVLAKMVIAKQAADLHTNSFVQELLYQYVTTNDLDAHIDVIRQTYSAKKSCMVEAIHTYLGDEVQMAPANGGMFIWVRVPGVAVMDLLKYAIDNNVAYVPGEAFSLSGEYKDYMRLNFTSLDDEQIIEGIKRLKAALDAYRVAQ</sequence>
<dbReference type="CDD" id="cd00609">
    <property type="entry name" value="AAT_like"/>
    <property type="match status" value="1"/>
</dbReference>
<evidence type="ECO:0000256" key="5">
    <source>
        <dbReference type="ARBA" id="ARBA00022679"/>
    </source>
</evidence>
<dbReference type="PANTHER" id="PTHR42790:SF19">
    <property type="entry name" value="KYNURENINE_ALPHA-AMINOADIPATE AMINOTRANSFERASE, MITOCHONDRIAL"/>
    <property type="match status" value="1"/>
</dbReference>
<gene>
    <name evidence="8" type="ORF">GB996_03740</name>
</gene>
<protein>
    <submittedName>
        <fullName evidence="8">Aminotransferase class I/II-fold pyridoxal phosphate-dependent enzyme</fullName>
    </submittedName>
</protein>
<evidence type="ECO:0000313" key="8">
    <source>
        <dbReference type="EMBL" id="MUG31901.1"/>
    </source>
</evidence>
<evidence type="ECO:0000256" key="6">
    <source>
        <dbReference type="ARBA" id="ARBA00022898"/>
    </source>
</evidence>
<keyword evidence="4 8" id="KW-0032">Aminotransferase</keyword>
<feature type="domain" description="Aminotransferase class I/classII large" evidence="7">
    <location>
        <begin position="46"/>
        <end position="388"/>
    </location>
</feature>
<dbReference type="GO" id="GO:0008483">
    <property type="term" value="F:transaminase activity"/>
    <property type="evidence" value="ECO:0007669"/>
    <property type="project" value="UniProtKB-KW"/>
</dbReference>
<evidence type="ECO:0000256" key="4">
    <source>
        <dbReference type="ARBA" id="ARBA00022576"/>
    </source>
</evidence>
<evidence type="ECO:0000256" key="1">
    <source>
        <dbReference type="ARBA" id="ARBA00001933"/>
    </source>
</evidence>
<dbReference type="GO" id="GO:1901605">
    <property type="term" value="P:alpha-amino acid metabolic process"/>
    <property type="evidence" value="ECO:0007669"/>
    <property type="project" value="TreeGrafter"/>
</dbReference>
<dbReference type="EMBL" id="WFKQ01000002">
    <property type="protein sequence ID" value="MUG31901.1"/>
    <property type="molecule type" value="Genomic_DNA"/>
</dbReference>
<name>A0A844LYW0_9GAMM</name>
<evidence type="ECO:0000256" key="2">
    <source>
        <dbReference type="ARBA" id="ARBA00007441"/>
    </source>
</evidence>
<dbReference type="Gene3D" id="3.90.1150.10">
    <property type="entry name" value="Aspartate Aminotransferase, domain 1"/>
    <property type="match status" value="1"/>
</dbReference>
<keyword evidence="9" id="KW-1185">Reference proteome</keyword>
<comment type="subunit">
    <text evidence="3">Homodimer.</text>
</comment>
<evidence type="ECO:0000259" key="7">
    <source>
        <dbReference type="Pfam" id="PF00155"/>
    </source>
</evidence>